<dbReference type="GO" id="GO:0005886">
    <property type="term" value="C:plasma membrane"/>
    <property type="evidence" value="ECO:0007669"/>
    <property type="project" value="TreeGrafter"/>
</dbReference>
<evidence type="ECO:0000256" key="5">
    <source>
        <dbReference type="SAM" id="Phobius"/>
    </source>
</evidence>
<keyword evidence="2 5" id="KW-0812">Transmembrane</keyword>
<dbReference type="AlphaFoldDB" id="A0AA39E8L3"/>
<dbReference type="PANTHER" id="PTHR10783:SF104">
    <property type="entry name" value="PHOSPHATE TRANSPORTER PHO1 HOMOLOG 10"/>
    <property type="match status" value="1"/>
</dbReference>
<gene>
    <name evidence="7" type="ORF">PVL29_001030</name>
</gene>
<dbReference type="Proteomes" id="UP001168098">
    <property type="component" value="Unassembled WGS sequence"/>
</dbReference>
<dbReference type="Pfam" id="PF03124">
    <property type="entry name" value="EXS"/>
    <property type="match status" value="1"/>
</dbReference>
<dbReference type="GO" id="GO:0005802">
    <property type="term" value="C:trans-Golgi network"/>
    <property type="evidence" value="ECO:0007669"/>
    <property type="project" value="TreeGrafter"/>
</dbReference>
<evidence type="ECO:0000313" key="8">
    <source>
        <dbReference type="Proteomes" id="UP001168098"/>
    </source>
</evidence>
<proteinExistence type="predicted"/>
<dbReference type="InterPro" id="IPR004342">
    <property type="entry name" value="EXS_C"/>
</dbReference>
<evidence type="ECO:0000256" key="2">
    <source>
        <dbReference type="ARBA" id="ARBA00022692"/>
    </source>
</evidence>
<reference evidence="7 8" key="1">
    <citation type="journal article" date="2023" name="BMC Biotechnol.">
        <title>Vitis rotundifolia cv Carlos genome sequencing.</title>
        <authorList>
            <person name="Huff M."/>
            <person name="Hulse-Kemp A."/>
            <person name="Scheffler B."/>
            <person name="Youngblood R."/>
            <person name="Simpson S."/>
            <person name="Babiker E."/>
            <person name="Staton M."/>
        </authorList>
    </citation>
    <scope>NUCLEOTIDE SEQUENCE [LARGE SCALE GENOMIC DNA]</scope>
    <source>
        <tissue evidence="7">Leaf</tissue>
    </source>
</reference>
<dbReference type="GO" id="GO:0000822">
    <property type="term" value="F:inositol hexakisphosphate binding"/>
    <property type="evidence" value="ECO:0007669"/>
    <property type="project" value="TreeGrafter"/>
</dbReference>
<dbReference type="PANTHER" id="PTHR10783">
    <property type="entry name" value="XENOTROPIC AND POLYTROPIC RETROVIRUS RECEPTOR 1-RELATED"/>
    <property type="match status" value="1"/>
</dbReference>
<dbReference type="PROSITE" id="PS51380">
    <property type="entry name" value="EXS"/>
    <property type="match status" value="1"/>
</dbReference>
<name>A0AA39E8L3_VITRO</name>
<evidence type="ECO:0000256" key="4">
    <source>
        <dbReference type="ARBA" id="ARBA00023136"/>
    </source>
</evidence>
<feature type="transmembrane region" description="Helical" evidence="5">
    <location>
        <begin position="20"/>
        <end position="39"/>
    </location>
</feature>
<dbReference type="EMBL" id="JARBHA010000001">
    <property type="protein sequence ID" value="KAJ9709360.1"/>
    <property type="molecule type" value="Genomic_DNA"/>
</dbReference>
<keyword evidence="4 5" id="KW-0472">Membrane</keyword>
<evidence type="ECO:0000313" key="7">
    <source>
        <dbReference type="EMBL" id="KAJ9709360.1"/>
    </source>
</evidence>
<feature type="domain" description="EXS" evidence="6">
    <location>
        <begin position="1"/>
        <end position="104"/>
    </location>
</feature>
<comment type="subcellular location">
    <subcellularLocation>
        <location evidence="1">Membrane</location>
        <topology evidence="1">Multi-pass membrane protein</topology>
    </subcellularLocation>
</comment>
<organism evidence="7 8">
    <name type="scientific">Vitis rotundifolia</name>
    <name type="common">Muscadine grape</name>
    <dbReference type="NCBI Taxonomy" id="103349"/>
    <lineage>
        <taxon>Eukaryota</taxon>
        <taxon>Viridiplantae</taxon>
        <taxon>Streptophyta</taxon>
        <taxon>Embryophyta</taxon>
        <taxon>Tracheophyta</taxon>
        <taxon>Spermatophyta</taxon>
        <taxon>Magnoliopsida</taxon>
        <taxon>eudicotyledons</taxon>
        <taxon>Gunneridae</taxon>
        <taxon>Pentapetalae</taxon>
        <taxon>rosids</taxon>
        <taxon>Vitales</taxon>
        <taxon>Vitaceae</taxon>
        <taxon>Viteae</taxon>
        <taxon>Vitis</taxon>
    </lineage>
</organism>
<keyword evidence="8" id="KW-1185">Reference proteome</keyword>
<dbReference type="GO" id="GO:0016036">
    <property type="term" value="P:cellular response to phosphate starvation"/>
    <property type="evidence" value="ECO:0007669"/>
    <property type="project" value="TreeGrafter"/>
</dbReference>
<evidence type="ECO:0000259" key="6">
    <source>
        <dbReference type="PROSITE" id="PS51380"/>
    </source>
</evidence>
<accession>A0AA39E8L3</accession>
<keyword evidence="3 5" id="KW-1133">Transmembrane helix</keyword>
<comment type="caution">
    <text evidence="7">The sequence shown here is derived from an EMBL/GenBank/DDBJ whole genome shotgun (WGS) entry which is preliminary data.</text>
</comment>
<protein>
    <recommendedName>
        <fullName evidence="6">EXS domain-containing protein</fullName>
    </recommendedName>
</protein>
<evidence type="ECO:0000256" key="1">
    <source>
        <dbReference type="ARBA" id="ARBA00004141"/>
    </source>
</evidence>
<sequence>MQSKNYYLRDKLLVSHKSVYFAAMVLNILLRFAWLQSVLEFNACSLPKMTFSTMVSCLEILRRGIWSFFRYFALPEGTEVVALFLFHDHLKSQPVASLCDMTTA</sequence>
<dbReference type="GO" id="GO:0006817">
    <property type="term" value="P:phosphate ion transport"/>
    <property type="evidence" value="ECO:0007669"/>
    <property type="project" value="TreeGrafter"/>
</dbReference>
<evidence type="ECO:0000256" key="3">
    <source>
        <dbReference type="ARBA" id="ARBA00022989"/>
    </source>
</evidence>